<keyword evidence="3" id="KW-0732">Signal</keyword>
<accession>A0ABV2FEC0</accession>
<organism evidence="4 5">
    <name type="scientific">Streptococcus rupicaprae</name>
    <dbReference type="NCBI Taxonomy" id="759619"/>
    <lineage>
        <taxon>Bacteria</taxon>
        <taxon>Bacillati</taxon>
        <taxon>Bacillota</taxon>
        <taxon>Bacilli</taxon>
        <taxon>Lactobacillales</taxon>
        <taxon>Streptococcaceae</taxon>
        <taxon>Streptococcus</taxon>
    </lineage>
</organism>
<dbReference type="EMBL" id="JBEPLO010000001">
    <property type="protein sequence ID" value="MET3556917.1"/>
    <property type="molecule type" value="Genomic_DNA"/>
</dbReference>
<keyword evidence="2" id="KW-0472">Membrane</keyword>
<feature type="region of interest" description="Disordered" evidence="1">
    <location>
        <begin position="317"/>
        <end position="337"/>
    </location>
</feature>
<evidence type="ECO:0000256" key="2">
    <source>
        <dbReference type="SAM" id="Phobius"/>
    </source>
</evidence>
<keyword evidence="2" id="KW-0812">Transmembrane</keyword>
<protein>
    <submittedName>
        <fullName evidence="4">LPXTG-motif cell wall-anchored protein</fullName>
    </submittedName>
</protein>
<proteinExistence type="predicted"/>
<feature type="transmembrane region" description="Helical" evidence="2">
    <location>
        <begin position="342"/>
        <end position="359"/>
    </location>
</feature>
<feature type="signal peptide" evidence="3">
    <location>
        <begin position="1"/>
        <end position="28"/>
    </location>
</feature>
<keyword evidence="2" id="KW-1133">Transmembrane helix</keyword>
<comment type="caution">
    <text evidence="4">The sequence shown here is derived from an EMBL/GenBank/DDBJ whole genome shotgun (WGS) entry which is preliminary data.</text>
</comment>
<feature type="compositionally biased region" description="Low complexity" evidence="1">
    <location>
        <begin position="46"/>
        <end position="66"/>
    </location>
</feature>
<dbReference type="Proteomes" id="UP001549122">
    <property type="component" value="Unassembled WGS sequence"/>
</dbReference>
<dbReference type="NCBIfam" id="TIGR01167">
    <property type="entry name" value="LPXTG_anchor"/>
    <property type="match status" value="1"/>
</dbReference>
<feature type="chain" id="PRO_5047025924" evidence="3">
    <location>
        <begin position="29"/>
        <end position="374"/>
    </location>
</feature>
<keyword evidence="5" id="KW-1185">Reference proteome</keyword>
<evidence type="ECO:0000313" key="4">
    <source>
        <dbReference type="EMBL" id="MET3556917.1"/>
    </source>
</evidence>
<evidence type="ECO:0000256" key="3">
    <source>
        <dbReference type="SAM" id="SignalP"/>
    </source>
</evidence>
<evidence type="ECO:0000256" key="1">
    <source>
        <dbReference type="SAM" id="MobiDB-lite"/>
    </source>
</evidence>
<dbReference type="RefSeq" id="WP_354363592.1">
    <property type="nucleotide sequence ID" value="NZ_JBEPLO010000001.1"/>
</dbReference>
<feature type="compositionally biased region" description="Basic and acidic residues" evidence="1">
    <location>
        <begin position="87"/>
        <end position="96"/>
    </location>
</feature>
<evidence type="ECO:0000313" key="5">
    <source>
        <dbReference type="Proteomes" id="UP001549122"/>
    </source>
</evidence>
<sequence length="374" mass="41394">MTKKHIYKSGLLLAVTSLSLCQPALVQAEGDQASAPAASVVATGTVSETVSSTTEVTETEQTPSETNEAEGEKEAPSQPAPAAETSVENKAKAEQNDSLEDAKVRAWLEKTQFQFVQTLFRTDVEGKEIHGNVEGYQAPLALKGYTYLSTIITTTEKGPALVHLYQDTNHVDKTISRTEYLDGTSGKKLQADQKGQAFQAKIGDLNYYNGFVVEENGEKVYKIFYLTDSDYISYAGSHYYVRLTDYTRFIDRKTGQEIATRQDGFVPVYDIAGYNYVSGEIVEENGKTYFVQSFDKQTSETKEKKKDSPVASAINRAVENMMPKRQHKTTDLPSTGDKQSKGVLLGLLSLLLLATGITYKNHIKREKKREKEAG</sequence>
<name>A0ABV2FEC0_9STRE</name>
<feature type="region of interest" description="Disordered" evidence="1">
    <location>
        <begin position="46"/>
        <end position="96"/>
    </location>
</feature>
<reference evidence="4 5" key="1">
    <citation type="submission" date="2024-06" db="EMBL/GenBank/DDBJ databases">
        <title>Genomic Encyclopedia of Type Strains, Phase IV (KMG-IV): sequencing the most valuable type-strain genomes for metagenomic binning, comparative biology and taxonomic classification.</title>
        <authorList>
            <person name="Goeker M."/>
        </authorList>
    </citation>
    <scope>NUCLEOTIDE SEQUENCE [LARGE SCALE GENOMIC DNA]</scope>
    <source>
        <strain evidence="4 5">DSM 28303</strain>
    </source>
</reference>
<gene>
    <name evidence="4" type="ORF">ABID29_000026</name>
</gene>